<evidence type="ECO:0000313" key="3">
    <source>
        <dbReference type="EMBL" id="KIC96405.1"/>
    </source>
</evidence>
<gene>
    <name evidence="3" type="ORF">OI18_01295</name>
</gene>
<name>A0A0C1IQB4_9BACT</name>
<evidence type="ECO:0000313" key="4">
    <source>
        <dbReference type="Proteomes" id="UP000031408"/>
    </source>
</evidence>
<feature type="transmembrane region" description="Helical" evidence="1">
    <location>
        <begin position="148"/>
        <end position="168"/>
    </location>
</feature>
<dbReference type="STRING" id="1349421.OI18_01295"/>
<evidence type="ECO:0000256" key="2">
    <source>
        <dbReference type="SAM" id="SignalP"/>
    </source>
</evidence>
<keyword evidence="4" id="KW-1185">Reference proteome</keyword>
<keyword evidence="1" id="KW-0812">Transmembrane</keyword>
<dbReference type="OrthoDB" id="671728at2"/>
<proteinExistence type="predicted"/>
<dbReference type="AlphaFoldDB" id="A0A0C1IQB4"/>
<accession>A0A0C1IQB4</accession>
<comment type="caution">
    <text evidence="3">The sequence shown here is derived from an EMBL/GenBank/DDBJ whole genome shotgun (WGS) entry which is preliminary data.</text>
</comment>
<dbReference type="EMBL" id="JSVC01000001">
    <property type="protein sequence ID" value="KIC96405.1"/>
    <property type="molecule type" value="Genomic_DNA"/>
</dbReference>
<sequence>MSKTILVAVSLLLALASSAQMEDYIILKKPNNRHVGSYFKGSRISFQRTNGQLFDGIIESIRNDSVFVRQWQVRTYMTQFGTTRVDSAGYLDYGMHYKEIFTIIPNKKDHWRFVKNGSIFMIAGGGYALVNLINGAYLDEPIDDPDNLRSLGIALGVAAGGFILNRIYHSKKKKGKLYKIEYMRMTER</sequence>
<reference evidence="3 4" key="1">
    <citation type="submission" date="2014-11" db="EMBL/GenBank/DDBJ databases">
        <title>Genome sequence of Flavihumibacter solisilvae 3-3.</title>
        <authorList>
            <person name="Zhou G."/>
            <person name="Li M."/>
            <person name="Wang G."/>
        </authorList>
    </citation>
    <scope>NUCLEOTIDE SEQUENCE [LARGE SCALE GENOMIC DNA]</scope>
    <source>
        <strain evidence="3 4">3-3</strain>
    </source>
</reference>
<evidence type="ECO:0000256" key="1">
    <source>
        <dbReference type="SAM" id="Phobius"/>
    </source>
</evidence>
<keyword evidence="2" id="KW-0732">Signal</keyword>
<feature type="chain" id="PRO_5002151785" evidence="2">
    <location>
        <begin position="22"/>
        <end position="188"/>
    </location>
</feature>
<dbReference type="Proteomes" id="UP000031408">
    <property type="component" value="Unassembled WGS sequence"/>
</dbReference>
<protein>
    <submittedName>
        <fullName evidence="3">Uncharacterized protein</fullName>
    </submittedName>
</protein>
<dbReference type="RefSeq" id="WP_039136327.1">
    <property type="nucleotide sequence ID" value="NZ_JSVC01000001.1"/>
</dbReference>
<keyword evidence="1" id="KW-1133">Transmembrane helix</keyword>
<feature type="signal peptide" evidence="2">
    <location>
        <begin position="1"/>
        <end position="21"/>
    </location>
</feature>
<organism evidence="3 4">
    <name type="scientific">Flavihumibacter solisilvae</name>
    <dbReference type="NCBI Taxonomy" id="1349421"/>
    <lineage>
        <taxon>Bacteria</taxon>
        <taxon>Pseudomonadati</taxon>
        <taxon>Bacteroidota</taxon>
        <taxon>Chitinophagia</taxon>
        <taxon>Chitinophagales</taxon>
        <taxon>Chitinophagaceae</taxon>
        <taxon>Flavihumibacter</taxon>
    </lineage>
</organism>
<keyword evidence="1" id="KW-0472">Membrane</keyword>